<dbReference type="GO" id="GO:0007165">
    <property type="term" value="P:signal transduction"/>
    <property type="evidence" value="ECO:0007669"/>
    <property type="project" value="UniProtKB-KW"/>
</dbReference>
<gene>
    <name evidence="8" type="ORF">CEJ45_07520</name>
</gene>
<dbReference type="SUPFAM" id="SSF58104">
    <property type="entry name" value="Methyl-accepting chemotaxis protein (MCP) signaling domain"/>
    <property type="match status" value="1"/>
</dbReference>
<comment type="similarity">
    <text evidence="3">Belongs to the methyl-accepting chemotaxis (MCP) protein family.</text>
</comment>
<evidence type="ECO:0000313" key="8">
    <source>
        <dbReference type="EMBL" id="OWY35119.1"/>
    </source>
</evidence>
<dbReference type="Gene3D" id="1.10.287.950">
    <property type="entry name" value="Methyl-accepting chemotaxis protein"/>
    <property type="match status" value="1"/>
</dbReference>
<evidence type="ECO:0000256" key="1">
    <source>
        <dbReference type="ARBA" id="ARBA00004370"/>
    </source>
</evidence>
<dbReference type="PANTHER" id="PTHR43531">
    <property type="entry name" value="PROTEIN ICFG"/>
    <property type="match status" value="1"/>
</dbReference>
<dbReference type="RefSeq" id="WP_088754557.1">
    <property type="nucleotide sequence ID" value="NZ_NJGV01000006.1"/>
</dbReference>
<feature type="transmembrane region" description="Helical" evidence="6">
    <location>
        <begin position="236"/>
        <end position="255"/>
    </location>
</feature>
<dbReference type="PRINTS" id="PR00260">
    <property type="entry name" value="CHEMTRNSDUCR"/>
</dbReference>
<protein>
    <submittedName>
        <fullName evidence="8">Chemotaxis protein</fullName>
    </submittedName>
</protein>
<keyword evidence="4" id="KW-0807">Transducer</keyword>
<reference evidence="8 9" key="1">
    <citation type="journal article" date="2010" name="Int. J. Syst. Evol. Microbiol.">
        <title>Reclassification of Herbaspirillum putei as a later heterotypic synonym of Herbaspirillum huttiense, with the description of H. huttiense subsp. huttiense subsp. nov. and H. huttiense subsp. putei subsp. nov., comb. nov., and description of Herbaspirillum aquaticum sp. nov.</title>
        <authorList>
            <person name="Dobritsa A.P."/>
            <person name="Reddy M.C."/>
            <person name="Samadpour M."/>
        </authorList>
    </citation>
    <scope>NUCLEOTIDE SEQUENCE [LARGE SCALE GENOMIC DNA]</scope>
    <source>
        <strain evidence="8 9">IEH 4430</strain>
    </source>
</reference>
<keyword evidence="6" id="KW-0812">Transmembrane</keyword>
<comment type="subcellular location">
    <subcellularLocation>
        <location evidence="1">Membrane</location>
    </subcellularLocation>
</comment>
<keyword evidence="9" id="KW-1185">Reference proteome</keyword>
<feature type="domain" description="Methyl-accepting transducer" evidence="7">
    <location>
        <begin position="316"/>
        <end position="531"/>
    </location>
</feature>
<evidence type="ECO:0000313" key="9">
    <source>
        <dbReference type="Proteomes" id="UP000214747"/>
    </source>
</evidence>
<dbReference type="FunFam" id="1.10.287.950:FF:000001">
    <property type="entry name" value="Methyl-accepting chemotaxis sensory transducer"/>
    <property type="match status" value="1"/>
</dbReference>
<dbReference type="AlphaFoldDB" id="A0A225SVY6"/>
<proteinExistence type="inferred from homology"/>
<accession>A0A225SVY6</accession>
<dbReference type="InterPro" id="IPR004089">
    <property type="entry name" value="MCPsignal_dom"/>
</dbReference>
<comment type="caution">
    <text evidence="8">The sequence shown here is derived from an EMBL/GenBank/DDBJ whole genome shotgun (WGS) entry which is preliminary data.</text>
</comment>
<dbReference type="PANTHER" id="PTHR43531:SF11">
    <property type="entry name" value="METHYL-ACCEPTING CHEMOTAXIS PROTEIN 3"/>
    <property type="match status" value="1"/>
</dbReference>
<evidence type="ECO:0000256" key="4">
    <source>
        <dbReference type="PROSITE-ProRule" id="PRU00284"/>
    </source>
</evidence>
<evidence type="ECO:0000256" key="3">
    <source>
        <dbReference type="ARBA" id="ARBA00029447"/>
    </source>
</evidence>
<keyword evidence="6" id="KW-0472">Membrane</keyword>
<organism evidence="8 9">
    <name type="scientific">Herbaspirillum aquaticum</name>
    <dbReference type="NCBI Taxonomy" id="568783"/>
    <lineage>
        <taxon>Bacteria</taxon>
        <taxon>Pseudomonadati</taxon>
        <taxon>Pseudomonadota</taxon>
        <taxon>Betaproteobacteria</taxon>
        <taxon>Burkholderiales</taxon>
        <taxon>Oxalobacteraceae</taxon>
        <taxon>Herbaspirillum</taxon>
    </lineage>
</organism>
<dbReference type="GO" id="GO:0005886">
    <property type="term" value="C:plasma membrane"/>
    <property type="evidence" value="ECO:0007669"/>
    <property type="project" value="TreeGrafter"/>
</dbReference>
<evidence type="ECO:0000256" key="6">
    <source>
        <dbReference type="SAM" id="Phobius"/>
    </source>
</evidence>
<feature type="transmembrane region" description="Helical" evidence="6">
    <location>
        <begin position="14"/>
        <end position="33"/>
    </location>
</feature>
<feature type="region of interest" description="Disordered" evidence="5">
    <location>
        <begin position="553"/>
        <end position="606"/>
    </location>
</feature>
<evidence type="ECO:0000256" key="2">
    <source>
        <dbReference type="ARBA" id="ARBA00022500"/>
    </source>
</evidence>
<dbReference type="Proteomes" id="UP000214747">
    <property type="component" value="Unassembled WGS sequence"/>
</dbReference>
<sequence>MQESMTNRMSIKQIFIWLGVVLSILVAVVISLIDTLQQANTAFEHAHQSRYDSAALANELRRTTEDMTKFARAYVTTGDPNDEDRYYMILDIRNGKRARPSNYDRFNWDLVTARKLPVEAGAQTVPLSELMKRAGFTEQELAKMQEALKLADQLSRIEITAFHAVKGEFDDGEGKFTVVGAPNQAMAQELVFDQAYRALFGRVMAPINDFLRQVDERTQARVLKAGRDYAELEQKIFWLLTASVVVLFVCLGFAYRTIRAQIGGEPRDAMSVLRRVAEGDLTVTVPLRKNDKVSVLYSTQQMVNKWTDVIGDVSGTASALASASEEISSSSQALSHNASQQAANVEETSASVEQITATIAQNADNARTTDGIASLSANAATEGGEAVRETVAAMKQIASKIGIIDDIAYQTNLLALNAAIEAARAGEHGKGFAVVAAEVRKLAERSQTAAQEIIAVAENSVGLAEKAGGLLNQMVPSIRKTADLVQEIAAASAEQSTGLEQINNAVHQMAQTTQMTASASEELSATSEEMSAQAIHLQDLMRFFRVEDMQKRDVRGGAGDLPGTNQRQGKRARSAPQGKREGTRRLSMLDVEEDAPGVDESAFKRF</sequence>
<dbReference type="Pfam" id="PF00015">
    <property type="entry name" value="MCPsignal"/>
    <property type="match status" value="1"/>
</dbReference>
<dbReference type="InterPro" id="IPR004090">
    <property type="entry name" value="Chemotax_Me-accpt_rcpt"/>
</dbReference>
<keyword evidence="2" id="KW-0145">Chemotaxis</keyword>
<keyword evidence="6" id="KW-1133">Transmembrane helix</keyword>
<dbReference type="InterPro" id="IPR051310">
    <property type="entry name" value="MCP_chemotaxis"/>
</dbReference>
<dbReference type="PROSITE" id="PS50111">
    <property type="entry name" value="CHEMOTAXIS_TRANSDUC_2"/>
    <property type="match status" value="1"/>
</dbReference>
<dbReference type="EMBL" id="NJGV01000006">
    <property type="protein sequence ID" value="OWY35119.1"/>
    <property type="molecule type" value="Genomic_DNA"/>
</dbReference>
<dbReference type="CDD" id="cd11386">
    <property type="entry name" value="MCP_signal"/>
    <property type="match status" value="1"/>
</dbReference>
<evidence type="ECO:0000256" key="5">
    <source>
        <dbReference type="SAM" id="MobiDB-lite"/>
    </source>
</evidence>
<name>A0A225SVY6_9BURK</name>
<dbReference type="SMART" id="SM00283">
    <property type="entry name" value="MA"/>
    <property type="match status" value="1"/>
</dbReference>
<evidence type="ECO:0000259" key="7">
    <source>
        <dbReference type="PROSITE" id="PS50111"/>
    </source>
</evidence>
<dbReference type="GO" id="GO:0004888">
    <property type="term" value="F:transmembrane signaling receptor activity"/>
    <property type="evidence" value="ECO:0007669"/>
    <property type="project" value="InterPro"/>
</dbReference>
<dbReference type="GO" id="GO:0006935">
    <property type="term" value="P:chemotaxis"/>
    <property type="evidence" value="ECO:0007669"/>
    <property type="project" value="UniProtKB-KW"/>
</dbReference>